<evidence type="ECO:0000256" key="1">
    <source>
        <dbReference type="SAM" id="MobiDB-lite"/>
    </source>
</evidence>
<dbReference type="WBParaSite" id="nRc.2.0.1.t30698-RA">
    <property type="protein sequence ID" value="nRc.2.0.1.t30698-RA"/>
    <property type="gene ID" value="nRc.2.0.1.g30698"/>
</dbReference>
<dbReference type="AlphaFoldDB" id="A0A915JX84"/>
<proteinExistence type="predicted"/>
<evidence type="ECO:0000313" key="3">
    <source>
        <dbReference type="WBParaSite" id="nRc.2.0.1.t30698-RA"/>
    </source>
</evidence>
<accession>A0A915JX84</accession>
<reference evidence="3" key="1">
    <citation type="submission" date="2022-11" db="UniProtKB">
        <authorList>
            <consortium name="WormBaseParasite"/>
        </authorList>
    </citation>
    <scope>IDENTIFICATION</scope>
</reference>
<feature type="compositionally biased region" description="Low complexity" evidence="1">
    <location>
        <begin position="70"/>
        <end position="82"/>
    </location>
</feature>
<feature type="region of interest" description="Disordered" evidence="1">
    <location>
        <begin position="48"/>
        <end position="90"/>
    </location>
</feature>
<dbReference type="Proteomes" id="UP000887565">
    <property type="component" value="Unplaced"/>
</dbReference>
<protein>
    <submittedName>
        <fullName evidence="3">Uncharacterized protein</fullName>
    </submittedName>
</protein>
<name>A0A915JX84_ROMCU</name>
<organism evidence="2 3">
    <name type="scientific">Romanomermis culicivorax</name>
    <name type="common">Nematode worm</name>
    <dbReference type="NCBI Taxonomy" id="13658"/>
    <lineage>
        <taxon>Eukaryota</taxon>
        <taxon>Metazoa</taxon>
        <taxon>Ecdysozoa</taxon>
        <taxon>Nematoda</taxon>
        <taxon>Enoplea</taxon>
        <taxon>Dorylaimia</taxon>
        <taxon>Mermithida</taxon>
        <taxon>Mermithoidea</taxon>
        <taxon>Mermithidae</taxon>
        <taxon>Romanomermis</taxon>
    </lineage>
</organism>
<evidence type="ECO:0000313" key="2">
    <source>
        <dbReference type="Proteomes" id="UP000887565"/>
    </source>
</evidence>
<sequence length="140" mass="15840">MGRALLDSSQCRTHFPDNLPTQDWLRFRATGLYPINVNEPLSKVQNLSQVFGERESETESMDVSDNMEQPSSSARSKTSTPSVAESSTSFEKSIVSFLSYKFSTKKSNKNRRSRVLHKYGKALTSAEVVSRLKQQEKTKK</sequence>
<keyword evidence="2" id="KW-1185">Reference proteome</keyword>